<gene>
    <name evidence="6" type="ORF">PG994_000263</name>
</gene>
<dbReference type="RefSeq" id="XP_066722304.1">
    <property type="nucleotide sequence ID" value="XM_066851672.1"/>
</dbReference>
<feature type="region of interest" description="Disordered" evidence="4">
    <location>
        <begin position="1"/>
        <end position="45"/>
    </location>
</feature>
<dbReference type="InterPro" id="IPR030387">
    <property type="entry name" value="G_Bms1/Tsr1_dom"/>
</dbReference>
<dbReference type="InterPro" id="IPR037875">
    <property type="entry name" value="Bms1_N"/>
</dbReference>
<feature type="region of interest" description="Disordered" evidence="4">
    <location>
        <begin position="318"/>
        <end position="337"/>
    </location>
</feature>
<feature type="region of interest" description="Disordered" evidence="4">
    <location>
        <begin position="603"/>
        <end position="660"/>
    </location>
</feature>
<dbReference type="PROSITE" id="PS51714">
    <property type="entry name" value="G_BMS1"/>
    <property type="match status" value="1"/>
</dbReference>
<dbReference type="SMART" id="SM00785">
    <property type="entry name" value="AARP2CN"/>
    <property type="match status" value="1"/>
</dbReference>
<reference evidence="6 7" key="1">
    <citation type="submission" date="2023-01" db="EMBL/GenBank/DDBJ databases">
        <title>Analysis of 21 Apiospora genomes using comparative genomics revels a genus with tremendous synthesis potential of carbohydrate active enzymes and secondary metabolites.</title>
        <authorList>
            <person name="Sorensen T."/>
        </authorList>
    </citation>
    <scope>NUCLEOTIDE SEQUENCE [LARGE SCALE GENOMIC DNA]</scope>
    <source>
        <strain evidence="6 7">CBS 135458</strain>
    </source>
</reference>
<dbReference type="SUPFAM" id="SSF52540">
    <property type="entry name" value="P-loop containing nucleoside triphosphate hydrolases"/>
    <property type="match status" value="1"/>
</dbReference>
<keyword evidence="3" id="KW-0539">Nucleus</keyword>
<evidence type="ECO:0000256" key="1">
    <source>
        <dbReference type="ARBA" id="ARBA00004604"/>
    </source>
</evidence>
<dbReference type="PANTHER" id="PTHR12858">
    <property type="entry name" value="RIBOSOME BIOGENESIS PROTEIN"/>
    <property type="match status" value="1"/>
</dbReference>
<feature type="compositionally biased region" description="Acidic residues" evidence="4">
    <location>
        <begin position="609"/>
        <end position="634"/>
    </location>
</feature>
<dbReference type="GeneID" id="92084735"/>
<dbReference type="InterPro" id="IPR007034">
    <property type="entry name" value="BMS1_TSR1_C"/>
</dbReference>
<dbReference type="Pfam" id="PF08142">
    <property type="entry name" value="AARP2CN"/>
    <property type="match status" value="1"/>
</dbReference>
<keyword evidence="2" id="KW-0690">Ribosome biogenesis</keyword>
<evidence type="ECO:0000256" key="2">
    <source>
        <dbReference type="ARBA" id="ARBA00022517"/>
    </source>
</evidence>
<dbReference type="InterPro" id="IPR027417">
    <property type="entry name" value="P-loop_NTPase"/>
</dbReference>
<comment type="subcellular location">
    <subcellularLocation>
        <location evidence="1">Nucleus</location>
        <location evidence="1">Nucleolus</location>
    </subcellularLocation>
</comment>
<dbReference type="Proteomes" id="UP001480595">
    <property type="component" value="Unassembled WGS sequence"/>
</dbReference>
<dbReference type="SMART" id="SM01362">
    <property type="entry name" value="DUF663"/>
    <property type="match status" value="1"/>
</dbReference>
<feature type="compositionally biased region" description="Basic and acidic residues" evidence="4">
    <location>
        <begin position="1018"/>
        <end position="1068"/>
    </location>
</feature>
<feature type="region of interest" description="Disordered" evidence="4">
    <location>
        <begin position="1018"/>
        <end position="1077"/>
    </location>
</feature>
<evidence type="ECO:0000259" key="5">
    <source>
        <dbReference type="PROSITE" id="PS51714"/>
    </source>
</evidence>
<feature type="compositionally biased region" description="Basic and acidic residues" evidence="4">
    <location>
        <begin position="635"/>
        <end position="660"/>
    </location>
</feature>
<feature type="compositionally biased region" description="Basic residues" evidence="4">
    <location>
        <begin position="7"/>
        <end position="18"/>
    </location>
</feature>
<dbReference type="InterPro" id="IPR012948">
    <property type="entry name" value="AARP2CN"/>
</dbReference>
<dbReference type="CDD" id="cd01882">
    <property type="entry name" value="BMS1"/>
    <property type="match status" value="1"/>
</dbReference>
<dbReference type="EMBL" id="JAQQWL010000001">
    <property type="protein sequence ID" value="KAK8090758.1"/>
    <property type="molecule type" value="Genomic_DNA"/>
</dbReference>
<feature type="compositionally biased region" description="Acidic residues" evidence="4">
    <location>
        <begin position="451"/>
        <end position="490"/>
    </location>
</feature>
<protein>
    <recommendedName>
        <fullName evidence="5">Bms1-type G domain-containing protein</fullName>
    </recommendedName>
</protein>
<comment type="caution">
    <text evidence="6">The sequence shown here is derived from an EMBL/GenBank/DDBJ whole genome shotgun (WGS) entry which is preliminary data.</text>
</comment>
<evidence type="ECO:0000256" key="4">
    <source>
        <dbReference type="SAM" id="MobiDB-lite"/>
    </source>
</evidence>
<evidence type="ECO:0000256" key="3">
    <source>
        <dbReference type="ARBA" id="ARBA00023242"/>
    </source>
</evidence>
<organism evidence="6 7">
    <name type="scientific">Apiospora phragmitis</name>
    <dbReference type="NCBI Taxonomy" id="2905665"/>
    <lineage>
        <taxon>Eukaryota</taxon>
        <taxon>Fungi</taxon>
        <taxon>Dikarya</taxon>
        <taxon>Ascomycota</taxon>
        <taxon>Pezizomycotina</taxon>
        <taxon>Sordariomycetes</taxon>
        <taxon>Xylariomycetidae</taxon>
        <taxon>Amphisphaeriales</taxon>
        <taxon>Apiosporaceae</taxon>
        <taxon>Apiospora</taxon>
    </lineage>
</organism>
<feature type="region of interest" description="Disordered" evidence="4">
    <location>
        <begin position="404"/>
        <end position="428"/>
    </location>
</feature>
<name>A0ABR1X5Q1_9PEZI</name>
<sequence>MEDQSHKPHRKAKEKKKHSGDVNPKAFGVSNPGKLARQAARSQDIKEKSFHVPLADRTPDQAPAPRLVSIVGPPGVGKTTLLKSLVRRYAKETLQEPQGPITVVTSKKQRLTFQECPNTLEAMVDTAKVADIVLLMIDGNYGFEMETMEFLNVLSATGMPGNVFGVLTHLDLFRKPQALKDAKKRLKHRLWSELYNGAHLFYLSGVINGRYPDREIHNLSRFLSVMKNPRPLVWRNSHCYSVIDSFRDITHPTAMEEDKSCDRTIALSGYLRGTNLAAEGQRVTVPGLGDFTVSQVQALPDPCPTPQMIQAMAKITGKTGRRRLDEKDKKVHAPMSDRSGLKIDGDAIWITREKGFNFDKDAEGVERGEGEELIISLQDQKRLLGQTDDGVQLFRGGEKISKVAEEEDTGRKKHRTVRVAERDEDEDEIVDDEGFKLGKLFRQDKDKAGNEDDFAFADSDSDMGDLGSEYEDEEADDDSDDDADLDDEYQAESRWKENLTQRASSMYGKRPSYRTADLARLMYSTSISADEVLQRWKGEVEEEEDEDDIEAADEDDFFKKTKNEKDAITDDRALPAYDYEQLAAKWALEDNIELIRERFTTANLNGADGEGEDGEDGFGNEDSEGDGEFEDLETGEVHKAESKPLEDFDEERAQNAKRKEELKLRFEQEDREGFANDKANARREAGADADEFGENEWYDRQKAVIQKQLDINNAEFEALDESQRVSVEGYRAGQYVTITIEGVPAEFTENFDARMPIIVGGITPTEDRFGFCQARIKRHRWHKKILKSGDPLIISLGWRRFQTLPMYSISDNRTRNRLLKYTPEHMHCFATWWGPLIAPNTGFVAFNTLSSQNPGFRIAATGTILSVDETTETVKKLKLTGVPYKIFKNTAFIKDMFNSSLEVAKMEGVAIKTVSGIRGQIKKALSKDDGKFRATFEDKILMSDLVIMRAWYPIKPHRYYNPVTNLLGGWQGMRLTGEIIQTKAQRHKTYTQKRAVVLGGEEKKARDLMQKLTTIRKDTIAKRHAKKEEKRAEFRKKMATLAEKKEQREKRETKDYWRQEGRKRKADESGGGGKRRR</sequence>
<feature type="domain" description="Bms1-type G" evidence="5">
    <location>
        <begin position="64"/>
        <end position="229"/>
    </location>
</feature>
<evidence type="ECO:0000313" key="7">
    <source>
        <dbReference type="Proteomes" id="UP001480595"/>
    </source>
</evidence>
<dbReference type="Pfam" id="PF04950">
    <property type="entry name" value="RIBIOP_C"/>
    <property type="match status" value="1"/>
</dbReference>
<evidence type="ECO:0000313" key="6">
    <source>
        <dbReference type="EMBL" id="KAK8090758.1"/>
    </source>
</evidence>
<feature type="region of interest" description="Disordered" evidence="4">
    <location>
        <begin position="450"/>
        <end position="495"/>
    </location>
</feature>
<feature type="compositionally biased region" description="Basic and acidic residues" evidence="4">
    <location>
        <begin position="322"/>
        <end position="331"/>
    </location>
</feature>
<keyword evidence="7" id="KW-1185">Reference proteome</keyword>
<proteinExistence type="predicted"/>
<dbReference type="PANTHER" id="PTHR12858:SF2">
    <property type="entry name" value="RIBOSOME BIOGENESIS PROTEIN BMS1 HOMOLOG"/>
    <property type="match status" value="1"/>
</dbReference>
<accession>A0ABR1X5Q1</accession>
<dbReference type="InterPro" id="IPR039761">
    <property type="entry name" value="Bms1/Tsr1"/>
</dbReference>
<dbReference type="Gene3D" id="3.40.50.300">
    <property type="entry name" value="P-loop containing nucleotide triphosphate hydrolases"/>
    <property type="match status" value="1"/>
</dbReference>